<feature type="region of interest" description="Disordered" evidence="1">
    <location>
        <begin position="25"/>
        <end position="46"/>
    </location>
</feature>
<dbReference type="SUPFAM" id="SSF56399">
    <property type="entry name" value="ADP-ribosylation"/>
    <property type="match status" value="1"/>
</dbReference>
<name>A0ABP0YN60_9ROSI</name>
<gene>
    <name evidence="3" type="ORF">CITCOLO1_LOCUS13024</name>
</gene>
<dbReference type="EMBL" id="OZ021738">
    <property type="protein sequence ID" value="CAK9320966.1"/>
    <property type="molecule type" value="Genomic_DNA"/>
</dbReference>
<proteinExistence type="predicted"/>
<evidence type="ECO:0000313" key="4">
    <source>
        <dbReference type="Proteomes" id="UP001642487"/>
    </source>
</evidence>
<feature type="compositionally biased region" description="Basic and acidic residues" evidence="1">
    <location>
        <begin position="25"/>
        <end position="41"/>
    </location>
</feature>
<evidence type="ECO:0000259" key="2">
    <source>
        <dbReference type="PROSITE" id="PS00028"/>
    </source>
</evidence>
<feature type="compositionally biased region" description="Low complexity" evidence="1">
    <location>
        <begin position="64"/>
        <end position="76"/>
    </location>
</feature>
<dbReference type="PROSITE" id="PS00028">
    <property type="entry name" value="ZINC_FINGER_C2H2_1"/>
    <property type="match status" value="1"/>
</dbReference>
<accession>A0ABP0YN60</accession>
<dbReference type="Proteomes" id="UP001642487">
    <property type="component" value="Chromosome 4"/>
</dbReference>
<dbReference type="Gene3D" id="3.90.228.10">
    <property type="match status" value="1"/>
</dbReference>
<keyword evidence="4" id="KW-1185">Reference proteome</keyword>
<sequence>MPEVWCTLKRSLSCTKSFLCDVHEPEASGDSNAKERTERDPSGCLRSKSNLRDIICGSKRHSQKPSPSSSSRSMAASEVLHTMIHEIEAQIKRDNFSVPQEEKARLKLHKSSVTRNGHACFATFDRVNQFNDGYELICQECGGVFKNSDAVESHHLSKHAVRELEQGDSSREVIELICKRNWPMSKSHHIEKVFKVRNSPRTQSLFEEYREMVKSKASKLEKKNPRCLVDGNELLRFHGTTIACSLAAADGSPILCNLVNCGVCQILRHGFNGAFTCATSGKAFEAIAMNEEDVGLRRALMLCRVIAGRIEQDEENADSGFDSSGRKTGQNSKLEELYVFNSKAVLPCFVTCDTIFYTASFPVLHLPELLRPWLLSRRYGLSVLQFAFSDSHFFILLVLNSIGFQSE</sequence>
<reference evidence="3 4" key="1">
    <citation type="submission" date="2024-03" db="EMBL/GenBank/DDBJ databases">
        <authorList>
            <person name="Gkanogiannis A."/>
            <person name="Becerra Lopez-Lavalle L."/>
        </authorList>
    </citation>
    <scope>NUCLEOTIDE SEQUENCE [LARGE SCALE GENOMIC DNA]</scope>
</reference>
<dbReference type="InterPro" id="IPR013087">
    <property type="entry name" value="Znf_C2H2_type"/>
</dbReference>
<evidence type="ECO:0000313" key="3">
    <source>
        <dbReference type="EMBL" id="CAK9320966.1"/>
    </source>
</evidence>
<dbReference type="PANTHER" id="PTHR31681:SF39">
    <property type="entry name" value="OS01G0785900 PROTEIN"/>
    <property type="match status" value="1"/>
</dbReference>
<feature type="region of interest" description="Disordered" evidence="1">
    <location>
        <begin position="57"/>
        <end position="76"/>
    </location>
</feature>
<feature type="domain" description="C2H2-type" evidence="2">
    <location>
        <begin position="138"/>
        <end position="159"/>
    </location>
</feature>
<dbReference type="PANTHER" id="PTHR31681">
    <property type="entry name" value="C2H2-LIKE ZINC FINGER PROTEIN"/>
    <property type="match status" value="1"/>
</dbReference>
<protein>
    <recommendedName>
        <fullName evidence="2">C2H2-type domain-containing protein</fullName>
    </recommendedName>
</protein>
<organism evidence="3 4">
    <name type="scientific">Citrullus colocynthis</name>
    <name type="common">colocynth</name>
    <dbReference type="NCBI Taxonomy" id="252529"/>
    <lineage>
        <taxon>Eukaryota</taxon>
        <taxon>Viridiplantae</taxon>
        <taxon>Streptophyta</taxon>
        <taxon>Embryophyta</taxon>
        <taxon>Tracheophyta</taxon>
        <taxon>Spermatophyta</taxon>
        <taxon>Magnoliopsida</taxon>
        <taxon>eudicotyledons</taxon>
        <taxon>Gunneridae</taxon>
        <taxon>Pentapetalae</taxon>
        <taxon>rosids</taxon>
        <taxon>fabids</taxon>
        <taxon>Cucurbitales</taxon>
        <taxon>Cucurbitaceae</taxon>
        <taxon>Benincaseae</taxon>
        <taxon>Citrullus</taxon>
    </lineage>
</organism>
<evidence type="ECO:0000256" key="1">
    <source>
        <dbReference type="SAM" id="MobiDB-lite"/>
    </source>
</evidence>